<name>A0AB73F8W8_ACIBA</name>
<evidence type="ECO:0000313" key="1">
    <source>
        <dbReference type="EMBL" id="KQD08233.1"/>
    </source>
</evidence>
<sequence length="111" mass="12175">MKTLQQTENTAAINPDIQTVDLEKPVLMGTLEITTLEIRKPNVQALQGVKIADLLQGDVTAICTVLPRVCTPELTKTQINQLEPADLTQIGGAIMLFLQPKSVRAEVLRQQ</sequence>
<gene>
    <name evidence="1" type="ORF">APD06_17310</name>
</gene>
<protein>
    <submittedName>
        <fullName evidence="1">Phage tail protein</fullName>
    </submittedName>
</protein>
<dbReference type="Pfam" id="PF10109">
    <property type="entry name" value="Phage_TAC_7"/>
    <property type="match status" value="1"/>
</dbReference>
<organism evidence="1 2">
    <name type="scientific">Acinetobacter baumannii</name>
    <dbReference type="NCBI Taxonomy" id="470"/>
    <lineage>
        <taxon>Bacteria</taxon>
        <taxon>Pseudomonadati</taxon>
        <taxon>Pseudomonadota</taxon>
        <taxon>Gammaproteobacteria</taxon>
        <taxon>Moraxellales</taxon>
        <taxon>Moraxellaceae</taxon>
        <taxon>Acinetobacter</taxon>
        <taxon>Acinetobacter calcoaceticus/baumannii complex</taxon>
    </lineage>
</organism>
<comment type="caution">
    <text evidence="1">The sequence shown here is derived from an EMBL/GenBank/DDBJ whole genome shotgun (WGS) entry which is preliminary data.</text>
</comment>
<dbReference type="EMBL" id="LLFE01000221">
    <property type="protein sequence ID" value="KQD08233.1"/>
    <property type="molecule type" value="Genomic_DNA"/>
</dbReference>
<reference evidence="1 2" key="1">
    <citation type="submission" date="2015-10" db="EMBL/GenBank/DDBJ databases">
        <title>The utility of whole genome sequencing in characterizing Acinetobacter epidemiology and analyzing hospital outbreaks.</title>
        <authorList>
            <person name="Ozer E.A."/>
            <person name="Fitzpatrick M.A."/>
            <person name="Hauser A.R."/>
        </authorList>
    </citation>
    <scope>NUCLEOTIDE SEQUENCE [LARGE SCALE GENOMIC DNA]</scope>
    <source>
        <strain evidence="1 2">ABBL059</strain>
    </source>
</reference>
<evidence type="ECO:0000313" key="2">
    <source>
        <dbReference type="Proteomes" id="UP000051322"/>
    </source>
</evidence>
<dbReference type="RefSeq" id="WP_033856127.1">
    <property type="nucleotide sequence ID" value="NZ_JALDNC010000023.1"/>
</dbReference>
<dbReference type="AlphaFoldDB" id="A0AB73F8W8"/>
<dbReference type="Proteomes" id="UP000051322">
    <property type="component" value="Unassembled WGS sequence"/>
</dbReference>
<proteinExistence type="predicted"/>
<dbReference type="InterPro" id="IPR019289">
    <property type="entry name" value="Phage_tail_E/E"/>
</dbReference>
<accession>A0AB73F8W8</accession>